<dbReference type="KEGG" id="ehl:EHLA_2186"/>
<accession>A0A285PU84</accession>
<protein>
    <submittedName>
        <fullName evidence="2">Phage portal protein, SPP1 Gp6-like</fullName>
    </submittedName>
</protein>
<proteinExistence type="predicted"/>
<dbReference type="Proteomes" id="UP000217549">
    <property type="component" value="Chromosome I"/>
</dbReference>
<keyword evidence="3" id="KW-1185">Reference proteome</keyword>
<evidence type="ECO:0000256" key="1">
    <source>
        <dbReference type="SAM" id="MobiDB-lite"/>
    </source>
</evidence>
<organism evidence="2 3">
    <name type="scientific">Anaerobutyricum hallii</name>
    <dbReference type="NCBI Taxonomy" id="39488"/>
    <lineage>
        <taxon>Bacteria</taxon>
        <taxon>Bacillati</taxon>
        <taxon>Bacillota</taxon>
        <taxon>Clostridia</taxon>
        <taxon>Lachnospirales</taxon>
        <taxon>Lachnospiraceae</taxon>
        <taxon>Anaerobutyricum</taxon>
    </lineage>
</organism>
<reference evidence="3" key="1">
    <citation type="submission" date="2017-09" db="EMBL/GenBank/DDBJ databases">
        <authorList>
            <person name="Shetty A S."/>
        </authorList>
    </citation>
    <scope>NUCLEOTIDE SEQUENCE [LARGE SCALE GENOMIC DNA]</scope>
</reference>
<feature type="region of interest" description="Disordered" evidence="1">
    <location>
        <begin position="428"/>
        <end position="452"/>
    </location>
</feature>
<evidence type="ECO:0000313" key="2">
    <source>
        <dbReference type="EMBL" id="SOB72817.1"/>
    </source>
</evidence>
<dbReference type="RefSeq" id="WP_096240793.1">
    <property type="nucleotide sequence ID" value="NZ_LT907978.1"/>
</dbReference>
<dbReference type="Pfam" id="PF05133">
    <property type="entry name" value="SPP1_portal"/>
    <property type="match status" value="1"/>
</dbReference>
<dbReference type="EMBL" id="LT907978">
    <property type="protein sequence ID" value="SOB72817.1"/>
    <property type="molecule type" value="Genomic_DNA"/>
</dbReference>
<name>A0A285PU84_9FIRM</name>
<sequence length="452" mass="52094">MYLSYQDFIAAKDKGQFINQFIKFHESTGAYKEALRADKYDAQENETILQFQRVYYTLLGQKKIDNFSSNAQICSNFFHKLNTQRCSYSLGNGVFFNDMSVKDKLGKQFDRRIKEAAYNALIHGQSFLFWNVDHVHEFPFTQFAPMWDEDTGALMAGIRFWQLDEQKPFKVVLYEVDGYTTYSAESKFGELKETAPKRAYRQIIETANNLEPEIIGEENYSSLPIVPMFGNKRHISTLRGMQSKIDAYDAVQSGFANDLDDCAQMYWLISNADGMTDDELAEFRDRLKFQHIAKAEEGQVQAYTQEPPYAARKEFLTQMRSEIYEDFGALDVHTIAAGATNDHIDAAYQPLDDNADDFEYFVGDAIEKILELAGIDDEPQFKRNRISNEKERTDMILEAANYLDEETILKKLPFVAPEEVPDILAKLDEESYNRYTEPIEPDTPEDNPEGDE</sequence>
<evidence type="ECO:0000313" key="3">
    <source>
        <dbReference type="Proteomes" id="UP000217549"/>
    </source>
</evidence>
<gene>
    <name evidence="2" type="ORF">EHLA_2186</name>
</gene>
<dbReference type="InterPro" id="IPR021145">
    <property type="entry name" value="Portal_protein_SPP1_Gp6-like"/>
</dbReference>
<feature type="compositionally biased region" description="Acidic residues" evidence="1">
    <location>
        <begin position="439"/>
        <end position="452"/>
    </location>
</feature>
<dbReference type="AlphaFoldDB" id="A0A285PU84"/>